<dbReference type="FunFam" id="3.40.50.620:FF:000032">
    <property type="entry name" value="Valine--tRNA ligase"/>
    <property type="match status" value="1"/>
</dbReference>
<comment type="catalytic activity">
    <reaction evidence="12">
        <text>tRNA(Val) + L-valine + ATP = L-valyl-tRNA(Val) + AMP + diphosphate</text>
        <dbReference type="Rhea" id="RHEA:10704"/>
        <dbReference type="Rhea" id="RHEA-COMP:9672"/>
        <dbReference type="Rhea" id="RHEA-COMP:9708"/>
        <dbReference type="ChEBI" id="CHEBI:30616"/>
        <dbReference type="ChEBI" id="CHEBI:33019"/>
        <dbReference type="ChEBI" id="CHEBI:57762"/>
        <dbReference type="ChEBI" id="CHEBI:78442"/>
        <dbReference type="ChEBI" id="CHEBI:78537"/>
        <dbReference type="ChEBI" id="CHEBI:456215"/>
        <dbReference type="EC" id="6.1.1.9"/>
    </reaction>
</comment>
<sequence length="878" mass="101306">MSASKLEKIYNPANVEDRWYQHWLDKNYFHADTASDKEPYTIVIPPPNVTGILTMGHVLNNTIQDILIRKARMEGKEACWIPGTDHASIATEAKVVKMLEEQGINKNDLSREEFLGYAWQWKEKYGGIIIQQLKKLGCSCDWERERFTMDEGYSRAVLTAFVKLYEKGLIYKGHRLVNWCPVSKSAISDEEVIHQEVDGQLWYFRYPITNSDEYLIVATTRPETMLGDTAVAVHPEDGRYLHFIGKTVTLPLVGRDIPIIADEYVDPEFGTGCVKVTPAHDPNDFAMGERHDLKFINIMNDDASMNNNVPEKYVSLSREQARKAVVTDLESAGQLEKVEDYTNKIGYSERGHVPIESYMSKQWFMKMGDLVKPALDTVNNGQITFHPAHWTKTYNHWMENIKDWCISRQLWWGHKIPVWYYKNDPSKTHVSVDGPDDPKNWEQDPDVLDTWASSWLWPMAVHTWPDPGDNLKKFYPTDVLVTGPDIIFFWVARMIITGYEFMNEKPFNDVYFTSILRDETGRKLSKSLGNSPDPFELFDEYGTDAVRFGVMLMAPQGLDVHFSKDRLDIGRNFMNKLWNACRFVQMNIPDDWNMEIDIEKGKLELPEQWILSRLERALSETNRQLDRFHFNEAAKVIYDFTWNDFCDWYVEIAKTRFYGSNAQRADTARAVSLKCIQTILALLHPYAPFITEELWSQFKEEKAGDLIISPWPATSTGFEDQESEHNMVLLQKVITAVRSIRSRMNVPPAKLSDLLVRCSHKKEEFLRRYETLLKSLSRIETIEYGKRVKKPQQSATAVVSGMELYIPLGSLVDLDQEKARMGKRIAEINTLIAGINGKLANDNFINRAPEHVVSHERSNLAKLTDELDKVTSNLEMLQ</sequence>
<dbReference type="InterPro" id="IPR013155">
    <property type="entry name" value="M/V/L/I-tRNA-synth_anticd-bd"/>
</dbReference>
<dbReference type="HAMAP" id="MF_02004">
    <property type="entry name" value="Val_tRNA_synth_type1"/>
    <property type="match status" value="1"/>
</dbReference>
<dbReference type="EC" id="6.1.1.9" evidence="3"/>
<accession>A0A381RAC9</accession>
<dbReference type="PRINTS" id="PR00986">
    <property type="entry name" value="TRNASYNTHVAL"/>
</dbReference>
<dbReference type="InterPro" id="IPR001412">
    <property type="entry name" value="aa-tRNA-synth_I_CS"/>
</dbReference>
<dbReference type="FunFam" id="3.90.740.10:FF:000008">
    <property type="entry name" value="Valine--tRNA ligase, mitochondrial"/>
    <property type="match status" value="1"/>
</dbReference>
<dbReference type="SUPFAM" id="SSF52374">
    <property type="entry name" value="Nucleotidylyl transferase"/>
    <property type="match status" value="1"/>
</dbReference>
<dbReference type="InterPro" id="IPR014729">
    <property type="entry name" value="Rossmann-like_a/b/a_fold"/>
</dbReference>
<evidence type="ECO:0000259" key="14">
    <source>
        <dbReference type="Pfam" id="PF08264"/>
    </source>
</evidence>
<feature type="domain" description="Aminoacyl-tRNA synthetase class Ia" evidence="13">
    <location>
        <begin position="19"/>
        <end position="562"/>
    </location>
</feature>
<keyword evidence="10" id="KW-0030">Aminoacyl-tRNA synthetase</keyword>
<dbReference type="GO" id="GO:0005829">
    <property type="term" value="C:cytosol"/>
    <property type="evidence" value="ECO:0007669"/>
    <property type="project" value="TreeGrafter"/>
</dbReference>
<keyword evidence="9" id="KW-0175">Coiled coil</keyword>
<dbReference type="InterPro" id="IPR019499">
    <property type="entry name" value="Val-tRNA_synth_tRNA-bd"/>
</dbReference>
<dbReference type="CDD" id="cd00817">
    <property type="entry name" value="ValRS_core"/>
    <property type="match status" value="1"/>
</dbReference>
<evidence type="ECO:0000256" key="10">
    <source>
        <dbReference type="ARBA" id="ARBA00023146"/>
    </source>
</evidence>
<dbReference type="CDD" id="cd07962">
    <property type="entry name" value="Anticodon_Ia_Val"/>
    <property type="match status" value="1"/>
</dbReference>
<dbReference type="PANTHER" id="PTHR11946">
    <property type="entry name" value="VALYL-TRNA SYNTHETASES"/>
    <property type="match status" value="1"/>
</dbReference>
<evidence type="ECO:0000313" key="16">
    <source>
        <dbReference type="EMBL" id="SUZ88590.1"/>
    </source>
</evidence>
<dbReference type="AlphaFoldDB" id="A0A381RAC9"/>
<evidence type="ECO:0000256" key="8">
    <source>
        <dbReference type="ARBA" id="ARBA00022917"/>
    </source>
</evidence>
<keyword evidence="7" id="KW-0067">ATP-binding</keyword>
<evidence type="ECO:0000256" key="4">
    <source>
        <dbReference type="ARBA" id="ARBA00022490"/>
    </source>
</evidence>
<dbReference type="InterPro" id="IPR002303">
    <property type="entry name" value="Valyl-tRNA_ligase"/>
</dbReference>
<evidence type="ECO:0000256" key="1">
    <source>
        <dbReference type="ARBA" id="ARBA00004496"/>
    </source>
</evidence>
<dbReference type="GO" id="GO:0004832">
    <property type="term" value="F:valine-tRNA ligase activity"/>
    <property type="evidence" value="ECO:0007669"/>
    <property type="project" value="UniProtKB-EC"/>
</dbReference>
<protein>
    <recommendedName>
        <fullName evidence="3">valine--tRNA ligase</fullName>
        <ecNumber evidence="3">6.1.1.9</ecNumber>
    </recommendedName>
    <alternativeName>
        <fullName evidence="11">Valyl-tRNA synthetase</fullName>
    </alternativeName>
</protein>
<evidence type="ECO:0000256" key="7">
    <source>
        <dbReference type="ARBA" id="ARBA00022840"/>
    </source>
</evidence>
<comment type="subunit">
    <text evidence="2">Monomer.</text>
</comment>
<dbReference type="Gene3D" id="3.40.50.620">
    <property type="entry name" value="HUPs"/>
    <property type="match status" value="2"/>
</dbReference>
<dbReference type="PANTHER" id="PTHR11946:SF93">
    <property type="entry name" value="VALINE--TRNA LIGASE, CHLOROPLASTIC_MITOCHONDRIAL 2"/>
    <property type="match status" value="1"/>
</dbReference>
<evidence type="ECO:0000256" key="6">
    <source>
        <dbReference type="ARBA" id="ARBA00022741"/>
    </source>
</evidence>
<dbReference type="Pfam" id="PF10458">
    <property type="entry name" value="Val_tRNA-synt_C"/>
    <property type="match status" value="1"/>
</dbReference>
<dbReference type="GO" id="GO:0005524">
    <property type="term" value="F:ATP binding"/>
    <property type="evidence" value="ECO:0007669"/>
    <property type="project" value="UniProtKB-KW"/>
</dbReference>
<dbReference type="Pfam" id="PF00133">
    <property type="entry name" value="tRNA-synt_1"/>
    <property type="match status" value="1"/>
</dbReference>
<dbReference type="SUPFAM" id="SSF47323">
    <property type="entry name" value="Anticodon-binding domain of a subclass of class I aminoacyl-tRNA synthetases"/>
    <property type="match status" value="1"/>
</dbReference>
<dbReference type="FunFam" id="1.10.287.380:FF:000001">
    <property type="entry name" value="Valine--tRNA ligase"/>
    <property type="match status" value="1"/>
</dbReference>
<gene>
    <name evidence="16" type="ORF">METZ01_LOCUS41444</name>
</gene>
<dbReference type="PROSITE" id="PS00178">
    <property type="entry name" value="AA_TRNA_LIGASE_I"/>
    <property type="match status" value="1"/>
</dbReference>
<reference evidence="16" key="1">
    <citation type="submission" date="2018-05" db="EMBL/GenBank/DDBJ databases">
        <authorList>
            <person name="Lanie J.A."/>
            <person name="Ng W.-L."/>
            <person name="Kazmierczak K.M."/>
            <person name="Andrzejewski T.M."/>
            <person name="Davidsen T.M."/>
            <person name="Wayne K.J."/>
            <person name="Tettelin H."/>
            <person name="Glass J.I."/>
            <person name="Rusch D."/>
            <person name="Podicherti R."/>
            <person name="Tsui H.-C.T."/>
            <person name="Winkler M.E."/>
        </authorList>
    </citation>
    <scope>NUCLEOTIDE SEQUENCE</scope>
</reference>
<keyword evidence="6" id="KW-0547">Nucleotide-binding</keyword>
<keyword evidence="4" id="KW-0963">Cytoplasm</keyword>
<dbReference type="InterPro" id="IPR009008">
    <property type="entry name" value="Val/Leu/Ile-tRNA-synth_edit"/>
</dbReference>
<dbReference type="Gene3D" id="1.10.730.10">
    <property type="entry name" value="Isoleucyl-tRNA Synthetase, Domain 1"/>
    <property type="match status" value="1"/>
</dbReference>
<evidence type="ECO:0000256" key="12">
    <source>
        <dbReference type="ARBA" id="ARBA00047552"/>
    </source>
</evidence>
<dbReference type="InterPro" id="IPR037118">
    <property type="entry name" value="Val-tRNA_synth_C_sf"/>
</dbReference>
<evidence type="ECO:0000256" key="2">
    <source>
        <dbReference type="ARBA" id="ARBA00011245"/>
    </source>
</evidence>
<dbReference type="GO" id="GO:0002161">
    <property type="term" value="F:aminoacyl-tRNA deacylase activity"/>
    <property type="evidence" value="ECO:0007669"/>
    <property type="project" value="InterPro"/>
</dbReference>
<dbReference type="NCBIfam" id="NF004349">
    <property type="entry name" value="PRK05729.1"/>
    <property type="match status" value="1"/>
</dbReference>
<dbReference type="SUPFAM" id="SSF46589">
    <property type="entry name" value="tRNA-binding arm"/>
    <property type="match status" value="1"/>
</dbReference>
<dbReference type="InterPro" id="IPR009080">
    <property type="entry name" value="tRNAsynth_Ia_anticodon-bd"/>
</dbReference>
<evidence type="ECO:0000259" key="13">
    <source>
        <dbReference type="Pfam" id="PF00133"/>
    </source>
</evidence>
<feature type="domain" description="Methionyl/Valyl/Leucyl/Isoleucyl-tRNA synthetase anticodon-binding" evidence="14">
    <location>
        <begin position="607"/>
        <end position="750"/>
    </location>
</feature>
<evidence type="ECO:0000256" key="3">
    <source>
        <dbReference type="ARBA" id="ARBA00013169"/>
    </source>
</evidence>
<dbReference type="Gene3D" id="3.90.740.10">
    <property type="entry name" value="Valyl/Leucyl/Isoleucyl-tRNA synthetase, editing domain"/>
    <property type="match status" value="1"/>
</dbReference>
<comment type="subcellular location">
    <subcellularLocation>
        <location evidence="1">Cytoplasm</location>
    </subcellularLocation>
</comment>
<dbReference type="EMBL" id="UINC01001778">
    <property type="protein sequence ID" value="SUZ88590.1"/>
    <property type="molecule type" value="Genomic_DNA"/>
</dbReference>
<dbReference type="InterPro" id="IPR002300">
    <property type="entry name" value="aa-tRNA-synth_Ia"/>
</dbReference>
<dbReference type="NCBIfam" id="TIGR00422">
    <property type="entry name" value="valS"/>
    <property type="match status" value="1"/>
</dbReference>
<organism evidence="16">
    <name type="scientific">marine metagenome</name>
    <dbReference type="NCBI Taxonomy" id="408172"/>
    <lineage>
        <taxon>unclassified sequences</taxon>
        <taxon>metagenomes</taxon>
        <taxon>ecological metagenomes</taxon>
    </lineage>
</organism>
<dbReference type="GO" id="GO:0006438">
    <property type="term" value="P:valyl-tRNA aminoacylation"/>
    <property type="evidence" value="ECO:0007669"/>
    <property type="project" value="InterPro"/>
</dbReference>
<evidence type="ECO:0000256" key="5">
    <source>
        <dbReference type="ARBA" id="ARBA00022598"/>
    </source>
</evidence>
<dbReference type="Gene3D" id="1.10.287.380">
    <property type="entry name" value="Valyl-tRNA synthetase, C-terminal domain"/>
    <property type="match status" value="1"/>
</dbReference>
<dbReference type="SUPFAM" id="SSF50677">
    <property type="entry name" value="ValRS/IleRS/LeuRS editing domain"/>
    <property type="match status" value="1"/>
</dbReference>
<keyword evidence="8" id="KW-0648">Protein biosynthesis</keyword>
<feature type="domain" description="Valyl-tRNA synthetase tRNA-binding arm" evidence="15">
    <location>
        <begin position="813"/>
        <end position="878"/>
    </location>
</feature>
<evidence type="ECO:0000259" key="15">
    <source>
        <dbReference type="Pfam" id="PF10458"/>
    </source>
</evidence>
<dbReference type="Pfam" id="PF08264">
    <property type="entry name" value="Anticodon_1"/>
    <property type="match status" value="1"/>
</dbReference>
<evidence type="ECO:0000256" key="11">
    <source>
        <dbReference type="ARBA" id="ARBA00029936"/>
    </source>
</evidence>
<evidence type="ECO:0000256" key="9">
    <source>
        <dbReference type="ARBA" id="ARBA00023054"/>
    </source>
</evidence>
<proteinExistence type="inferred from homology"/>
<dbReference type="InterPro" id="IPR033705">
    <property type="entry name" value="Anticodon_Ia_Val"/>
</dbReference>
<name>A0A381RAC9_9ZZZZ</name>
<keyword evidence="5" id="KW-0436">Ligase</keyword>
<dbReference type="FunFam" id="3.90.740.10:FF:000010">
    <property type="entry name" value="Valine--tRNA ligase"/>
    <property type="match status" value="1"/>
</dbReference>
<dbReference type="InterPro" id="IPR010978">
    <property type="entry name" value="tRNA-bd_arm"/>
</dbReference>